<gene>
    <name evidence="1" type="ORF">RRG08_047033</name>
</gene>
<dbReference type="AlphaFoldDB" id="A0AAE1AXM2"/>
<comment type="caution">
    <text evidence="1">The sequence shown here is derived from an EMBL/GenBank/DDBJ whole genome shotgun (WGS) entry which is preliminary data.</text>
</comment>
<reference evidence="1" key="1">
    <citation type="journal article" date="2023" name="G3 (Bethesda)">
        <title>A reference genome for the long-term kleptoplast-retaining sea slug Elysia crispata morphotype clarki.</title>
        <authorList>
            <person name="Eastman K.E."/>
            <person name="Pendleton A.L."/>
            <person name="Shaikh M.A."/>
            <person name="Suttiyut T."/>
            <person name="Ogas R."/>
            <person name="Tomko P."/>
            <person name="Gavelis G."/>
            <person name="Widhalm J.R."/>
            <person name="Wisecaver J.H."/>
        </authorList>
    </citation>
    <scope>NUCLEOTIDE SEQUENCE</scope>
    <source>
        <strain evidence="1">ECLA1</strain>
    </source>
</reference>
<name>A0AAE1AXM2_9GAST</name>
<dbReference type="Proteomes" id="UP001283361">
    <property type="component" value="Unassembled WGS sequence"/>
</dbReference>
<evidence type="ECO:0000313" key="1">
    <source>
        <dbReference type="EMBL" id="KAK3794757.1"/>
    </source>
</evidence>
<protein>
    <submittedName>
        <fullName evidence="1">Uncharacterized protein</fullName>
    </submittedName>
</protein>
<proteinExistence type="predicted"/>
<organism evidence="1 2">
    <name type="scientific">Elysia crispata</name>
    <name type="common">lettuce slug</name>
    <dbReference type="NCBI Taxonomy" id="231223"/>
    <lineage>
        <taxon>Eukaryota</taxon>
        <taxon>Metazoa</taxon>
        <taxon>Spiralia</taxon>
        <taxon>Lophotrochozoa</taxon>
        <taxon>Mollusca</taxon>
        <taxon>Gastropoda</taxon>
        <taxon>Heterobranchia</taxon>
        <taxon>Euthyneura</taxon>
        <taxon>Panpulmonata</taxon>
        <taxon>Sacoglossa</taxon>
        <taxon>Placobranchoidea</taxon>
        <taxon>Plakobranchidae</taxon>
        <taxon>Elysia</taxon>
    </lineage>
</organism>
<keyword evidence="2" id="KW-1185">Reference proteome</keyword>
<dbReference type="EMBL" id="JAWDGP010001093">
    <property type="protein sequence ID" value="KAK3794757.1"/>
    <property type="molecule type" value="Genomic_DNA"/>
</dbReference>
<sequence length="122" mass="13269">MELMRIFLQPSAPLGFSSATSYFTGSQLGRRNPKANDTLCPLSSQSCFSQCGEKPSHSMLRGSARWFTGRDNTKGGSNPGLINLELDAIFLWAPGYCCLFSPALQTLVCYAERISGLAIPNK</sequence>
<accession>A0AAE1AXM2</accession>
<evidence type="ECO:0000313" key="2">
    <source>
        <dbReference type="Proteomes" id="UP001283361"/>
    </source>
</evidence>